<reference evidence="10" key="1">
    <citation type="journal article" date="2019" name="Int. J. Syst. Evol. Microbiol.">
        <title>The Global Catalogue of Microorganisms (GCM) 10K type strain sequencing project: providing services to taxonomists for standard genome sequencing and annotation.</title>
        <authorList>
            <consortium name="The Broad Institute Genomics Platform"/>
            <consortium name="The Broad Institute Genome Sequencing Center for Infectious Disease"/>
            <person name="Wu L."/>
            <person name="Ma J."/>
        </authorList>
    </citation>
    <scope>NUCLEOTIDE SEQUENCE [LARGE SCALE GENOMIC DNA]</scope>
    <source>
        <strain evidence="10">SYNS20</strain>
    </source>
</reference>
<gene>
    <name evidence="9" type="ORF">ACFQVC_07720</name>
</gene>
<dbReference type="PROSITE" id="PS50011">
    <property type="entry name" value="PROTEIN_KINASE_DOM"/>
    <property type="match status" value="1"/>
</dbReference>
<dbReference type="EC" id="2.7.11.1" evidence="1"/>
<evidence type="ECO:0000256" key="4">
    <source>
        <dbReference type="ARBA" id="ARBA00022741"/>
    </source>
</evidence>
<evidence type="ECO:0000256" key="2">
    <source>
        <dbReference type="ARBA" id="ARBA00022527"/>
    </source>
</evidence>
<keyword evidence="4 7" id="KW-0547">Nucleotide-binding</keyword>
<evidence type="ECO:0000259" key="8">
    <source>
        <dbReference type="PROSITE" id="PS50011"/>
    </source>
</evidence>
<evidence type="ECO:0000256" key="5">
    <source>
        <dbReference type="ARBA" id="ARBA00022777"/>
    </source>
</evidence>
<keyword evidence="5" id="KW-0418">Kinase</keyword>
<dbReference type="CDD" id="cd06974">
    <property type="entry name" value="TerD_like"/>
    <property type="match status" value="1"/>
</dbReference>
<dbReference type="RefSeq" id="WP_381827956.1">
    <property type="nucleotide sequence ID" value="NZ_JBHTCF010000002.1"/>
</dbReference>
<keyword evidence="10" id="KW-1185">Reference proteome</keyword>
<evidence type="ECO:0000256" key="6">
    <source>
        <dbReference type="ARBA" id="ARBA00022840"/>
    </source>
</evidence>
<comment type="caution">
    <text evidence="9">The sequence shown here is derived from an EMBL/GenBank/DDBJ whole genome shotgun (WGS) entry which is preliminary data.</text>
</comment>
<dbReference type="SMART" id="SM00220">
    <property type="entry name" value="S_TKc"/>
    <property type="match status" value="1"/>
</dbReference>
<evidence type="ECO:0000256" key="1">
    <source>
        <dbReference type="ARBA" id="ARBA00012513"/>
    </source>
</evidence>
<dbReference type="CDD" id="cd14014">
    <property type="entry name" value="STKc_PknB_like"/>
    <property type="match status" value="1"/>
</dbReference>
<dbReference type="InterPro" id="IPR011009">
    <property type="entry name" value="Kinase-like_dom_sf"/>
</dbReference>
<dbReference type="Gene3D" id="3.30.200.20">
    <property type="entry name" value="Phosphorylase Kinase, domain 1"/>
    <property type="match status" value="1"/>
</dbReference>
<feature type="binding site" evidence="7">
    <location>
        <position position="44"/>
    </location>
    <ligand>
        <name>ATP</name>
        <dbReference type="ChEBI" id="CHEBI:30616"/>
    </ligand>
</feature>
<dbReference type="Pfam" id="PF02342">
    <property type="entry name" value="TerD"/>
    <property type="match status" value="1"/>
</dbReference>
<dbReference type="Proteomes" id="UP001596523">
    <property type="component" value="Unassembled WGS sequence"/>
</dbReference>
<evidence type="ECO:0000256" key="7">
    <source>
        <dbReference type="PROSITE-ProRule" id="PRU10141"/>
    </source>
</evidence>
<accession>A0ABW2JFR6</accession>
<keyword evidence="3" id="KW-0808">Transferase</keyword>
<proteinExistence type="predicted"/>
<dbReference type="PROSITE" id="PS00107">
    <property type="entry name" value="PROTEIN_KINASE_ATP"/>
    <property type="match status" value="1"/>
</dbReference>
<evidence type="ECO:0000256" key="3">
    <source>
        <dbReference type="ARBA" id="ARBA00022679"/>
    </source>
</evidence>
<evidence type="ECO:0000313" key="10">
    <source>
        <dbReference type="Proteomes" id="UP001596523"/>
    </source>
</evidence>
<dbReference type="EMBL" id="JBHTCF010000002">
    <property type="protein sequence ID" value="MFC7304102.1"/>
    <property type="molecule type" value="Genomic_DNA"/>
</dbReference>
<dbReference type="Gene3D" id="2.60.60.30">
    <property type="entry name" value="sav2460 like domains"/>
    <property type="match status" value="1"/>
</dbReference>
<protein>
    <recommendedName>
        <fullName evidence="1">non-specific serine/threonine protein kinase</fullName>
        <ecNumber evidence="1">2.7.11.1</ecNumber>
    </recommendedName>
</protein>
<feature type="domain" description="Protein kinase" evidence="8">
    <location>
        <begin position="15"/>
        <end position="270"/>
    </location>
</feature>
<evidence type="ECO:0000313" key="9">
    <source>
        <dbReference type="EMBL" id="MFC7304102.1"/>
    </source>
</evidence>
<dbReference type="SUPFAM" id="SSF56112">
    <property type="entry name" value="Protein kinase-like (PK-like)"/>
    <property type="match status" value="1"/>
</dbReference>
<dbReference type="Gene3D" id="1.10.510.10">
    <property type="entry name" value="Transferase(Phosphotransferase) domain 1"/>
    <property type="match status" value="1"/>
</dbReference>
<name>A0ABW2JFR6_9ACTN</name>
<dbReference type="PANTHER" id="PTHR43289">
    <property type="entry name" value="MITOGEN-ACTIVATED PROTEIN KINASE KINASE KINASE 20-RELATED"/>
    <property type="match status" value="1"/>
</dbReference>
<organism evidence="9 10">
    <name type="scientific">Streptomyces monticola</name>
    <dbReference type="NCBI Taxonomy" id="2666263"/>
    <lineage>
        <taxon>Bacteria</taxon>
        <taxon>Bacillati</taxon>
        <taxon>Actinomycetota</taxon>
        <taxon>Actinomycetes</taxon>
        <taxon>Kitasatosporales</taxon>
        <taxon>Streptomycetaceae</taxon>
        <taxon>Streptomyces</taxon>
    </lineage>
</organism>
<dbReference type="InterPro" id="IPR017441">
    <property type="entry name" value="Protein_kinase_ATP_BS"/>
</dbReference>
<dbReference type="InterPro" id="IPR003325">
    <property type="entry name" value="TerD"/>
</dbReference>
<dbReference type="InterPro" id="IPR000719">
    <property type="entry name" value="Prot_kinase_dom"/>
</dbReference>
<dbReference type="Pfam" id="PF00069">
    <property type="entry name" value="Pkinase"/>
    <property type="match status" value="1"/>
</dbReference>
<keyword evidence="2" id="KW-0723">Serine/threonine-protein kinase</keyword>
<dbReference type="PANTHER" id="PTHR43289:SF6">
    <property type="entry name" value="SERINE_THREONINE-PROTEIN KINASE NEKL-3"/>
    <property type="match status" value="1"/>
</dbReference>
<sequence>MVDGVGPGTVIGGRYALSRPLGAGGFGQVWKAYDRLLGVDVAVKRVLLNSQVPQGERAMLLARAAREARHAARLRDHPHIVTVYDVIEVEEVPWIVMQLVDGRSLADELREQGPLTVERAGRVAEALLRALDAAHRAGVTHRDVKPANVLGTLEGEVLLADFGIAVGHTDTRLTADAMVVGSPAYMAPERLQGAGADGRADLFSLGVTLYEAVEGVLPFPRGNPTAALTEPPRPPCRAGRLTPLITGLLERDPGQRPTAAKALAMLTPAPGPGAEDATTLIAPAGTRTPSPGASALLHRGGEVPLTHGAPPLTVAMVELNWGLRDPDGPGLDVDTSALLVGADGRVLSDGHFVFFNNPRSTDGSVEHLTVGDVLGVERIKINLSALPAQTMRVVFAASIYDAESRQLTFAGLTHLCARLIDPWGNRETARYEFLQEASTEHAVLFSEIYRHDDAWSFRAIGQGFTTGLRGIAWDHGVNV</sequence>
<keyword evidence="6 7" id="KW-0067">ATP-binding</keyword>